<keyword evidence="7" id="KW-0472">Membrane</keyword>
<dbReference type="SUPFAM" id="SSF52540">
    <property type="entry name" value="P-loop containing nucleoside triphosphate hydrolases"/>
    <property type="match status" value="1"/>
</dbReference>
<dbReference type="InterPro" id="IPR017871">
    <property type="entry name" value="ABC_transporter-like_CS"/>
</dbReference>
<dbReference type="InterPro" id="IPR003593">
    <property type="entry name" value="AAA+_ATPase"/>
</dbReference>
<evidence type="ECO:0000256" key="1">
    <source>
        <dbReference type="ARBA" id="ARBA00005417"/>
    </source>
</evidence>
<accession>A0ABU0LCN8</accession>
<dbReference type="PANTHER" id="PTHR42788:SF17">
    <property type="entry name" value="ALIPHATIC SULFONATES IMPORT ATP-BINDING PROTEIN SSUB"/>
    <property type="match status" value="1"/>
</dbReference>
<organism evidence="9 10">
    <name type="scientific">Xanthobacter agilis</name>
    <dbReference type="NCBI Taxonomy" id="47492"/>
    <lineage>
        <taxon>Bacteria</taxon>
        <taxon>Pseudomonadati</taxon>
        <taxon>Pseudomonadota</taxon>
        <taxon>Alphaproteobacteria</taxon>
        <taxon>Hyphomicrobiales</taxon>
        <taxon>Xanthobacteraceae</taxon>
        <taxon>Xanthobacter</taxon>
    </lineage>
</organism>
<keyword evidence="2" id="KW-0813">Transport</keyword>
<proteinExistence type="inferred from homology"/>
<reference evidence="9 10" key="1">
    <citation type="submission" date="2023-07" db="EMBL/GenBank/DDBJ databases">
        <title>Genomic Encyclopedia of Type Strains, Phase IV (KMG-IV): sequencing the most valuable type-strain genomes for metagenomic binning, comparative biology and taxonomic classification.</title>
        <authorList>
            <person name="Goeker M."/>
        </authorList>
    </citation>
    <scope>NUCLEOTIDE SEQUENCE [LARGE SCALE GENOMIC DNA]</scope>
    <source>
        <strain evidence="9 10">DSM 3770</strain>
    </source>
</reference>
<evidence type="ECO:0000259" key="8">
    <source>
        <dbReference type="PROSITE" id="PS50893"/>
    </source>
</evidence>
<dbReference type="Proteomes" id="UP001241747">
    <property type="component" value="Unassembled WGS sequence"/>
</dbReference>
<evidence type="ECO:0000256" key="2">
    <source>
        <dbReference type="ARBA" id="ARBA00022448"/>
    </source>
</evidence>
<sequence>MLSFNGVRLAFADGVVLDQIDLEVRAGELVVLIGRSGCGKTTLLRLAAGTEQPSAGTLRNGFANASMVFQEPRLLPWADARDNAAFGLKARGDARAERHATAADILTRFGFSECDLGKRPAALSGGMQQRVAIARALAVAPDLVLMDEPFSALDVGLRQELQALVRREVERAGTAVLFVTHDLAEAVRLADRIVVLSPRPSRVVAEVSQAPASDPGDIYEAAAALMRRPEVAAALAAPLRPIRAAVTPSPMAEVAPAAGE</sequence>
<evidence type="ECO:0000256" key="3">
    <source>
        <dbReference type="ARBA" id="ARBA00022475"/>
    </source>
</evidence>
<dbReference type="RefSeq" id="WP_237344734.1">
    <property type="nucleotide sequence ID" value="NZ_JABWGX010000005.1"/>
</dbReference>
<evidence type="ECO:0000313" key="10">
    <source>
        <dbReference type="Proteomes" id="UP001241747"/>
    </source>
</evidence>
<evidence type="ECO:0000256" key="7">
    <source>
        <dbReference type="ARBA" id="ARBA00023136"/>
    </source>
</evidence>
<feature type="domain" description="ABC transporter" evidence="8">
    <location>
        <begin position="2"/>
        <end position="223"/>
    </location>
</feature>
<keyword evidence="3" id="KW-1003">Cell membrane</keyword>
<dbReference type="PANTHER" id="PTHR42788">
    <property type="entry name" value="TAURINE IMPORT ATP-BINDING PROTEIN-RELATED"/>
    <property type="match status" value="1"/>
</dbReference>
<name>A0ABU0LCN8_XANAG</name>
<dbReference type="Pfam" id="PF00005">
    <property type="entry name" value="ABC_tran"/>
    <property type="match status" value="1"/>
</dbReference>
<dbReference type="GO" id="GO:0005524">
    <property type="term" value="F:ATP binding"/>
    <property type="evidence" value="ECO:0007669"/>
    <property type="project" value="UniProtKB-KW"/>
</dbReference>
<dbReference type="EMBL" id="JAUSVY010000003">
    <property type="protein sequence ID" value="MDQ0504886.1"/>
    <property type="molecule type" value="Genomic_DNA"/>
</dbReference>
<keyword evidence="5 9" id="KW-0067">ATP-binding</keyword>
<dbReference type="InterPro" id="IPR027417">
    <property type="entry name" value="P-loop_NTPase"/>
</dbReference>
<gene>
    <name evidence="9" type="ORF">QOZ94_001668</name>
</gene>
<evidence type="ECO:0000256" key="5">
    <source>
        <dbReference type="ARBA" id="ARBA00022840"/>
    </source>
</evidence>
<evidence type="ECO:0000256" key="6">
    <source>
        <dbReference type="ARBA" id="ARBA00022967"/>
    </source>
</evidence>
<dbReference type="PROSITE" id="PS00211">
    <property type="entry name" value="ABC_TRANSPORTER_1"/>
    <property type="match status" value="1"/>
</dbReference>
<dbReference type="InterPro" id="IPR050166">
    <property type="entry name" value="ABC_transporter_ATP-bind"/>
</dbReference>
<dbReference type="SMART" id="SM00382">
    <property type="entry name" value="AAA"/>
    <property type="match status" value="1"/>
</dbReference>
<keyword evidence="6" id="KW-1278">Translocase</keyword>
<keyword evidence="10" id="KW-1185">Reference proteome</keyword>
<dbReference type="PROSITE" id="PS50893">
    <property type="entry name" value="ABC_TRANSPORTER_2"/>
    <property type="match status" value="1"/>
</dbReference>
<evidence type="ECO:0000313" key="9">
    <source>
        <dbReference type="EMBL" id="MDQ0504886.1"/>
    </source>
</evidence>
<comment type="caution">
    <text evidence="9">The sequence shown here is derived from an EMBL/GenBank/DDBJ whole genome shotgun (WGS) entry which is preliminary data.</text>
</comment>
<keyword evidence="4" id="KW-0547">Nucleotide-binding</keyword>
<comment type="similarity">
    <text evidence="1">Belongs to the ABC transporter superfamily.</text>
</comment>
<evidence type="ECO:0000256" key="4">
    <source>
        <dbReference type="ARBA" id="ARBA00022741"/>
    </source>
</evidence>
<dbReference type="Gene3D" id="3.40.50.300">
    <property type="entry name" value="P-loop containing nucleotide triphosphate hydrolases"/>
    <property type="match status" value="1"/>
</dbReference>
<protein>
    <submittedName>
        <fullName evidence="9">NitT/TauT family transport system ATP-binding protein</fullName>
    </submittedName>
</protein>
<dbReference type="InterPro" id="IPR003439">
    <property type="entry name" value="ABC_transporter-like_ATP-bd"/>
</dbReference>